<dbReference type="Proteomes" id="UP000435877">
    <property type="component" value="Unassembled WGS sequence"/>
</dbReference>
<keyword evidence="14" id="KW-0732">Signal</keyword>
<feature type="compositionally biased region" description="Polar residues" evidence="13">
    <location>
        <begin position="229"/>
        <end position="239"/>
    </location>
</feature>
<evidence type="ECO:0000256" key="9">
    <source>
        <dbReference type="ARBA" id="ARBA00023136"/>
    </source>
</evidence>
<evidence type="ECO:0000256" key="7">
    <source>
        <dbReference type="ARBA" id="ARBA00023065"/>
    </source>
</evidence>
<evidence type="ECO:0000256" key="12">
    <source>
        <dbReference type="RuleBase" id="RU003357"/>
    </source>
</evidence>
<evidence type="ECO:0000313" key="20">
    <source>
        <dbReference type="Proteomes" id="UP000439591"/>
    </source>
</evidence>
<accession>A0A5S9N6N7</accession>
<dbReference type="InterPro" id="IPR039426">
    <property type="entry name" value="TonB-dep_rcpt-like"/>
</dbReference>
<feature type="signal peptide" evidence="14">
    <location>
        <begin position="1"/>
        <end position="25"/>
    </location>
</feature>
<dbReference type="GO" id="GO:0006826">
    <property type="term" value="P:iron ion transport"/>
    <property type="evidence" value="ECO:0007669"/>
    <property type="project" value="UniProtKB-KW"/>
</dbReference>
<keyword evidence="6" id="KW-0408">Iron</keyword>
<dbReference type="Pfam" id="PF00593">
    <property type="entry name" value="TonB_dep_Rec_b-barrel"/>
    <property type="match status" value="1"/>
</dbReference>
<evidence type="ECO:0000256" key="6">
    <source>
        <dbReference type="ARBA" id="ARBA00023004"/>
    </source>
</evidence>
<evidence type="ECO:0000256" key="8">
    <source>
        <dbReference type="ARBA" id="ARBA00023077"/>
    </source>
</evidence>
<feature type="domain" description="TonB-dependent receptor-like beta-barrel" evidence="15">
    <location>
        <begin position="356"/>
        <end position="858"/>
    </location>
</feature>
<sequence length="894" mass="98576">MQINRVGRNAALLFVVTYMGSLSFAQDDDIEVIKPKRPLSSQMEEVVVTARKRSESLQEIPLAVTPFTMEQMERRAFSGVEDIAASTPGFSYEGFSTSGTNGNAVIRGLAQQFTTARIQNVAFFIDGIYMQRQSMLNMGLIDMQRVEVVKGPQNALYGRNAFAGALNYVTSRPTAEPSGYVSQTAGSHDRYDLRASYTGPIFSDRLLGKVSYGYTTYDGHHRNDHTQADTDTSGPSTTDRLGGWEDQSWAAAFTYDVTPDIAAHLGVYHVEIERETQPSYQLSGIGAREFGLWEQDDLNCIQGEGTQFTATGPQDFTANTAYCGELTAYAAESADRSYGPTALVMDPRSWGAVAETDLVTLAFDWTLNDNMTLSYLFGWTDHNSTSTGGPGGEDPELGSSLEMGTLISDHVQVNAFSSRPNSEIESFSHELRLDWQITDRIGVRVGGYFSTVDDHQWTLLFLSPVCSSGQFTDAEGDVIGSAENCEVPLGGAQSPIVTDRSITSLSFVTPYDMGYRQHATNRAEDTSFSDSVEAAFVSVDIDITDTLSTSIEARYTHERTEVTRHTDSFGIAYGEKVDYSILLDRVFGIPDGSDCTDPTTGINDGTTMCSSIVEERDDADFYIVTPRAIVEWKPSDSHMLYLSAANGVKAGGFNNAVDPEQQVYDIEENWTYELGSKNKFFDDRLTLNLSLYQINWEGLQGGVSPSIVGLSTSDVIINVGEATSVGAESEIVARLTDNFTIDIGLSYNDPKYEDGVKYSPAVTKFQCDKTDICADDGEVGGNQLARTSKIQVNSGFTYNMMFDSGWMVSTRYDFTYQTKQYVTPLNLAWVPDRIISNASINILDPNDMWEFNLWGKNIFDEDKAANAFYIGVFNQYLVSKIAGPSYGFQVKYNM</sequence>
<keyword evidence="18" id="KW-0675">Receptor</keyword>
<dbReference type="PROSITE" id="PS52016">
    <property type="entry name" value="TONB_DEPENDENT_REC_3"/>
    <property type="match status" value="1"/>
</dbReference>
<comment type="subcellular location">
    <subcellularLocation>
        <location evidence="1 11">Cell outer membrane</location>
        <topology evidence="1 11">Multi-pass membrane protein</topology>
    </subcellularLocation>
</comment>
<dbReference type="Pfam" id="PF07715">
    <property type="entry name" value="Plug"/>
    <property type="match status" value="1"/>
</dbReference>
<comment type="similarity">
    <text evidence="11 12">Belongs to the TonB-dependent receptor family.</text>
</comment>
<evidence type="ECO:0000256" key="5">
    <source>
        <dbReference type="ARBA" id="ARBA00022692"/>
    </source>
</evidence>
<dbReference type="GO" id="GO:0009279">
    <property type="term" value="C:cell outer membrane"/>
    <property type="evidence" value="ECO:0007669"/>
    <property type="project" value="UniProtKB-SubCell"/>
</dbReference>
<dbReference type="InterPro" id="IPR036942">
    <property type="entry name" value="Beta-barrel_TonB_sf"/>
</dbReference>
<evidence type="ECO:0000256" key="10">
    <source>
        <dbReference type="ARBA" id="ARBA00023237"/>
    </source>
</evidence>
<evidence type="ECO:0000256" key="14">
    <source>
        <dbReference type="SAM" id="SignalP"/>
    </source>
</evidence>
<dbReference type="InterPro" id="IPR000531">
    <property type="entry name" value="Beta-barrel_TonB"/>
</dbReference>
<evidence type="ECO:0000256" key="3">
    <source>
        <dbReference type="ARBA" id="ARBA00022452"/>
    </source>
</evidence>
<dbReference type="Proteomes" id="UP000439591">
    <property type="component" value="Unassembled WGS sequence"/>
</dbReference>
<evidence type="ECO:0000313" key="18">
    <source>
        <dbReference type="EMBL" id="CAA0084546.1"/>
    </source>
</evidence>
<protein>
    <submittedName>
        <fullName evidence="18">Pesticin receptor</fullName>
    </submittedName>
</protein>
<keyword evidence="8 12" id="KW-0798">TonB box</keyword>
<dbReference type="AlphaFoldDB" id="A0A5S9N6N7"/>
<dbReference type="PANTHER" id="PTHR32552:SF81">
    <property type="entry name" value="TONB-DEPENDENT OUTER MEMBRANE RECEPTOR"/>
    <property type="match status" value="1"/>
</dbReference>
<keyword evidence="9 11" id="KW-0472">Membrane</keyword>
<evidence type="ECO:0000256" key="1">
    <source>
        <dbReference type="ARBA" id="ARBA00004571"/>
    </source>
</evidence>
<dbReference type="InterPro" id="IPR012910">
    <property type="entry name" value="Plug_dom"/>
</dbReference>
<dbReference type="Gene3D" id="2.40.170.20">
    <property type="entry name" value="TonB-dependent receptor, beta-barrel domain"/>
    <property type="match status" value="2"/>
</dbReference>
<keyword evidence="10 11" id="KW-0998">Cell outer membrane</keyword>
<evidence type="ECO:0000256" key="4">
    <source>
        <dbReference type="ARBA" id="ARBA00022496"/>
    </source>
</evidence>
<dbReference type="PANTHER" id="PTHR32552">
    <property type="entry name" value="FERRICHROME IRON RECEPTOR-RELATED"/>
    <property type="match status" value="1"/>
</dbReference>
<gene>
    <name evidence="18" type="primary">fyuA_4</name>
    <name evidence="18" type="ORF">IHBHHGIJ_00705</name>
    <name evidence="17" type="ORF">KFEGEMFD_00445</name>
</gene>
<evidence type="ECO:0000313" key="19">
    <source>
        <dbReference type="Proteomes" id="UP000435877"/>
    </source>
</evidence>
<reference evidence="19 20" key="1">
    <citation type="submission" date="2019-11" db="EMBL/GenBank/DDBJ databases">
        <authorList>
            <person name="Holert J."/>
        </authorList>
    </citation>
    <scope>NUCLEOTIDE SEQUENCE [LARGE SCALE GENOMIC DNA]</scope>
    <source>
        <strain evidence="17">BC3_2A</strain>
        <strain evidence="18">SB11_1A</strain>
    </source>
</reference>
<keyword evidence="4" id="KW-0410">Iron transport</keyword>
<evidence type="ECO:0000259" key="16">
    <source>
        <dbReference type="Pfam" id="PF07715"/>
    </source>
</evidence>
<dbReference type="RefSeq" id="WP_159267376.1">
    <property type="nucleotide sequence ID" value="NZ_CACSIK010000001.1"/>
</dbReference>
<dbReference type="OrthoDB" id="9758929at2"/>
<feature type="region of interest" description="Disordered" evidence="13">
    <location>
        <begin position="220"/>
        <end position="240"/>
    </location>
</feature>
<proteinExistence type="inferred from homology"/>
<evidence type="ECO:0000256" key="11">
    <source>
        <dbReference type="PROSITE-ProRule" id="PRU01360"/>
    </source>
</evidence>
<feature type="chain" id="PRO_5044097841" evidence="14">
    <location>
        <begin position="26"/>
        <end position="894"/>
    </location>
</feature>
<evidence type="ECO:0000259" key="15">
    <source>
        <dbReference type="Pfam" id="PF00593"/>
    </source>
</evidence>
<name>A0A5S9N6N7_9GAMM</name>
<evidence type="ECO:0000256" key="13">
    <source>
        <dbReference type="SAM" id="MobiDB-lite"/>
    </source>
</evidence>
<keyword evidence="2 11" id="KW-0813">Transport</keyword>
<keyword evidence="7" id="KW-0406">Ion transport</keyword>
<evidence type="ECO:0000313" key="17">
    <source>
        <dbReference type="EMBL" id="CAA0081968.1"/>
    </source>
</evidence>
<keyword evidence="5 11" id="KW-0812">Transmembrane</keyword>
<evidence type="ECO:0000256" key="2">
    <source>
        <dbReference type="ARBA" id="ARBA00022448"/>
    </source>
</evidence>
<feature type="domain" description="TonB-dependent receptor plug" evidence="16">
    <location>
        <begin position="57"/>
        <end position="165"/>
    </location>
</feature>
<keyword evidence="3 11" id="KW-1134">Transmembrane beta strand</keyword>
<dbReference type="SUPFAM" id="SSF56935">
    <property type="entry name" value="Porins"/>
    <property type="match status" value="1"/>
</dbReference>
<dbReference type="EMBL" id="CACSIK010000001">
    <property type="protein sequence ID" value="CAA0084546.1"/>
    <property type="molecule type" value="Genomic_DNA"/>
</dbReference>
<organism evidence="18 19">
    <name type="scientific">Zhongshania aliphaticivorans</name>
    <dbReference type="NCBI Taxonomy" id="1470434"/>
    <lineage>
        <taxon>Bacteria</taxon>
        <taxon>Pseudomonadati</taxon>
        <taxon>Pseudomonadota</taxon>
        <taxon>Gammaproteobacteria</taxon>
        <taxon>Cellvibrionales</taxon>
        <taxon>Spongiibacteraceae</taxon>
        <taxon>Zhongshania</taxon>
    </lineage>
</organism>
<dbReference type="EMBL" id="CACSIM010000001">
    <property type="protein sequence ID" value="CAA0081968.1"/>
    <property type="molecule type" value="Genomic_DNA"/>
</dbReference>
<keyword evidence="19" id="KW-1185">Reference proteome</keyword>